<dbReference type="Pfam" id="PF01476">
    <property type="entry name" value="LysM"/>
    <property type="match status" value="1"/>
</dbReference>
<dbReference type="AlphaFoldDB" id="A0A414PY35"/>
<name>A0A414PY35_FUSMR</name>
<feature type="domain" description="LysM" evidence="2">
    <location>
        <begin position="25"/>
        <end position="69"/>
    </location>
</feature>
<dbReference type="CDD" id="cd00118">
    <property type="entry name" value="LysM"/>
    <property type="match status" value="1"/>
</dbReference>
<organism evidence="3 4">
    <name type="scientific">Fusobacterium mortiferum</name>
    <dbReference type="NCBI Taxonomy" id="850"/>
    <lineage>
        <taxon>Bacteria</taxon>
        <taxon>Fusobacteriati</taxon>
        <taxon>Fusobacteriota</taxon>
        <taxon>Fusobacteriia</taxon>
        <taxon>Fusobacteriales</taxon>
        <taxon>Fusobacteriaceae</taxon>
        <taxon>Fusobacterium</taxon>
    </lineage>
</organism>
<evidence type="ECO:0000256" key="1">
    <source>
        <dbReference type="SAM" id="SignalP"/>
    </source>
</evidence>
<dbReference type="RefSeq" id="WP_118234135.1">
    <property type="nucleotide sequence ID" value="NZ_CAEUHP010000001.1"/>
</dbReference>
<comment type="caution">
    <text evidence="3">The sequence shown here is derived from an EMBL/GenBank/DDBJ whole genome shotgun (WGS) entry which is preliminary data.</text>
</comment>
<feature type="signal peptide" evidence="1">
    <location>
        <begin position="1"/>
        <end position="21"/>
    </location>
</feature>
<evidence type="ECO:0000259" key="2">
    <source>
        <dbReference type="PROSITE" id="PS51782"/>
    </source>
</evidence>
<dbReference type="SUPFAM" id="SSF54106">
    <property type="entry name" value="LysM domain"/>
    <property type="match status" value="1"/>
</dbReference>
<dbReference type="InterPro" id="IPR036779">
    <property type="entry name" value="LysM_dom_sf"/>
</dbReference>
<reference evidence="3 4" key="1">
    <citation type="submission" date="2018-08" db="EMBL/GenBank/DDBJ databases">
        <title>A genome reference for cultivated species of the human gut microbiota.</title>
        <authorList>
            <person name="Zou Y."/>
            <person name="Xue W."/>
            <person name="Luo G."/>
        </authorList>
    </citation>
    <scope>NUCLEOTIDE SEQUENCE [LARGE SCALE GENOMIC DNA]</scope>
    <source>
        <strain evidence="3 4">AM25-1</strain>
    </source>
</reference>
<dbReference type="InterPro" id="IPR018392">
    <property type="entry name" value="LysM"/>
</dbReference>
<evidence type="ECO:0000313" key="4">
    <source>
        <dbReference type="Proteomes" id="UP000284676"/>
    </source>
</evidence>
<evidence type="ECO:0000313" key="3">
    <source>
        <dbReference type="EMBL" id="RHF73436.1"/>
    </source>
</evidence>
<dbReference type="PROSITE" id="PS51782">
    <property type="entry name" value="LYSM"/>
    <property type="match status" value="1"/>
</dbReference>
<sequence length="338" mass="39271">MKNKLINSCLLFSVISLGAYAENVETYIIRRGDTLNKIAKNFNTSVREILKYNKIKNPDLIYTGDTILLPQKNEEQIKEKNEKKILKVEVTPESYLEIYYKGELIGYKFSKDSNVVEVKNDKIEIGDELKLNLYKEDGELEEKRVLIEERKKIVFVTFIDKNKNSELDIEDNLITDGEFIIDNKKIEISSSGETEIPGLEIGKKYEVIINSKGRNIVDKKIELKVEEENVFIPVENALFSIDGKVEIDSKPFFEKESEIYENLLLRIKNIEGIELFLLPIDKNGRFYIEELPRGEYLYDVEKVGETKIETIEKNKTLIVNNENLTINLKIKGIFFNNY</sequence>
<dbReference type="EMBL" id="QRHL01000004">
    <property type="protein sequence ID" value="RHF73436.1"/>
    <property type="molecule type" value="Genomic_DNA"/>
</dbReference>
<proteinExistence type="predicted"/>
<keyword evidence="1" id="KW-0732">Signal</keyword>
<gene>
    <name evidence="3" type="ORF">DW663_03980</name>
</gene>
<dbReference type="SMART" id="SM00257">
    <property type="entry name" value="LysM"/>
    <property type="match status" value="1"/>
</dbReference>
<accession>A0A414PY35</accession>
<protein>
    <submittedName>
        <fullName evidence="3">LysM peptidoglycan-binding domain-containing protein</fullName>
    </submittedName>
</protein>
<dbReference type="Gene3D" id="3.10.350.10">
    <property type="entry name" value="LysM domain"/>
    <property type="match status" value="1"/>
</dbReference>
<dbReference type="Proteomes" id="UP000284676">
    <property type="component" value="Unassembled WGS sequence"/>
</dbReference>
<feature type="chain" id="PRO_5019495846" evidence="1">
    <location>
        <begin position="22"/>
        <end position="338"/>
    </location>
</feature>